<proteinExistence type="predicted"/>
<dbReference type="GeneID" id="63754272"/>
<keyword evidence="2" id="KW-1185">Reference proteome</keyword>
<organism evidence="1 2">
    <name type="scientific">Aspergillus wentii DTO 134E9</name>
    <dbReference type="NCBI Taxonomy" id="1073089"/>
    <lineage>
        <taxon>Eukaryota</taxon>
        <taxon>Fungi</taxon>
        <taxon>Dikarya</taxon>
        <taxon>Ascomycota</taxon>
        <taxon>Pezizomycotina</taxon>
        <taxon>Eurotiomycetes</taxon>
        <taxon>Eurotiomycetidae</taxon>
        <taxon>Eurotiales</taxon>
        <taxon>Aspergillaceae</taxon>
        <taxon>Aspergillus</taxon>
        <taxon>Aspergillus subgen. Cremei</taxon>
    </lineage>
</organism>
<protein>
    <recommendedName>
        <fullName evidence="3">F-box domain-containing protein</fullName>
    </recommendedName>
</protein>
<dbReference type="OrthoDB" id="4358152at2759"/>
<dbReference type="AlphaFoldDB" id="A0A1L9RCR8"/>
<reference evidence="2" key="1">
    <citation type="journal article" date="2017" name="Genome Biol.">
        <title>Comparative genomics reveals high biological diversity and specific adaptations in the industrially and medically important fungal genus Aspergillus.</title>
        <authorList>
            <person name="de Vries R.P."/>
            <person name="Riley R."/>
            <person name="Wiebenga A."/>
            <person name="Aguilar-Osorio G."/>
            <person name="Amillis S."/>
            <person name="Uchima C.A."/>
            <person name="Anderluh G."/>
            <person name="Asadollahi M."/>
            <person name="Askin M."/>
            <person name="Barry K."/>
            <person name="Battaglia E."/>
            <person name="Bayram O."/>
            <person name="Benocci T."/>
            <person name="Braus-Stromeyer S.A."/>
            <person name="Caldana C."/>
            <person name="Canovas D."/>
            <person name="Cerqueira G.C."/>
            <person name="Chen F."/>
            <person name="Chen W."/>
            <person name="Choi C."/>
            <person name="Clum A."/>
            <person name="Dos Santos R.A."/>
            <person name="Damasio A.R."/>
            <person name="Diallinas G."/>
            <person name="Emri T."/>
            <person name="Fekete E."/>
            <person name="Flipphi M."/>
            <person name="Freyberg S."/>
            <person name="Gallo A."/>
            <person name="Gournas C."/>
            <person name="Habgood R."/>
            <person name="Hainaut M."/>
            <person name="Harispe M.L."/>
            <person name="Henrissat B."/>
            <person name="Hilden K.S."/>
            <person name="Hope R."/>
            <person name="Hossain A."/>
            <person name="Karabika E."/>
            <person name="Karaffa L."/>
            <person name="Karanyi Z."/>
            <person name="Krasevec N."/>
            <person name="Kuo A."/>
            <person name="Kusch H."/>
            <person name="LaButti K."/>
            <person name="Lagendijk E.L."/>
            <person name="Lapidus A."/>
            <person name="Levasseur A."/>
            <person name="Lindquist E."/>
            <person name="Lipzen A."/>
            <person name="Logrieco A.F."/>
            <person name="MacCabe A."/>
            <person name="Maekelae M.R."/>
            <person name="Malavazi I."/>
            <person name="Melin P."/>
            <person name="Meyer V."/>
            <person name="Mielnichuk N."/>
            <person name="Miskei M."/>
            <person name="Molnar A.P."/>
            <person name="Mule G."/>
            <person name="Ngan C.Y."/>
            <person name="Orejas M."/>
            <person name="Orosz E."/>
            <person name="Ouedraogo J.P."/>
            <person name="Overkamp K.M."/>
            <person name="Park H.-S."/>
            <person name="Perrone G."/>
            <person name="Piumi F."/>
            <person name="Punt P.J."/>
            <person name="Ram A.F."/>
            <person name="Ramon A."/>
            <person name="Rauscher S."/>
            <person name="Record E."/>
            <person name="Riano-Pachon D.M."/>
            <person name="Robert V."/>
            <person name="Roehrig J."/>
            <person name="Ruller R."/>
            <person name="Salamov A."/>
            <person name="Salih N.S."/>
            <person name="Samson R.A."/>
            <person name="Sandor E."/>
            <person name="Sanguinetti M."/>
            <person name="Schuetze T."/>
            <person name="Sepcic K."/>
            <person name="Shelest E."/>
            <person name="Sherlock G."/>
            <person name="Sophianopoulou V."/>
            <person name="Squina F.M."/>
            <person name="Sun H."/>
            <person name="Susca A."/>
            <person name="Todd R.B."/>
            <person name="Tsang A."/>
            <person name="Unkles S.E."/>
            <person name="van de Wiele N."/>
            <person name="van Rossen-Uffink D."/>
            <person name="Oliveira J.V."/>
            <person name="Vesth T.C."/>
            <person name="Visser J."/>
            <person name="Yu J.-H."/>
            <person name="Zhou M."/>
            <person name="Andersen M.R."/>
            <person name="Archer D.B."/>
            <person name="Baker S.E."/>
            <person name="Benoit I."/>
            <person name="Brakhage A.A."/>
            <person name="Braus G.H."/>
            <person name="Fischer R."/>
            <person name="Frisvad J.C."/>
            <person name="Goldman G.H."/>
            <person name="Houbraken J."/>
            <person name="Oakley B."/>
            <person name="Pocsi I."/>
            <person name="Scazzocchio C."/>
            <person name="Seiboth B."/>
            <person name="vanKuyk P.A."/>
            <person name="Wortman J."/>
            <person name="Dyer P.S."/>
            <person name="Grigoriev I.V."/>
        </authorList>
    </citation>
    <scope>NUCLEOTIDE SEQUENCE [LARGE SCALE GENOMIC DNA]</scope>
    <source>
        <strain evidence="2">DTO 134E9</strain>
    </source>
</reference>
<gene>
    <name evidence="1" type="ORF">ASPWEDRAFT_589758</name>
</gene>
<accession>A0A1L9RCR8</accession>
<dbReference type="VEuPathDB" id="FungiDB:ASPWEDRAFT_589758"/>
<sequence length="345" mass="39553">MDLFSFLPTEILLKILHALPDFLALHRLLLASDRAARVFAHHGGYVLEDVLRAYPGTSFNLHRLFRSVALVRGHVRDGRTMQEFVAWMNANDGIALAGLKLPSPVLIEMVSVAANIQQLACACLRKLLNRIQHLQTRLEPTTPAPYPPEEPLSWMEEYRVHRALWYLQLFWDLHVKFDAAQPSRISEYYETVGSSYCWIEEEILCMACCISSMGTESAAPSDIIPLPSARSLPIHAEWTMAPVPDNSGRDLFKSRPPSWANLGGSAYYIWSLRTDINPQTEDERHVTAFLSLRKLGIWFWDRERIEMLGMDIQERSEESGEVTPEERARVRQRWWDVARIGHAMD</sequence>
<name>A0A1L9RCR8_ASPWE</name>
<dbReference type="EMBL" id="KV878214">
    <property type="protein sequence ID" value="OJJ32716.1"/>
    <property type="molecule type" value="Genomic_DNA"/>
</dbReference>
<dbReference type="STRING" id="1073089.A0A1L9RCR8"/>
<dbReference type="Proteomes" id="UP000184383">
    <property type="component" value="Unassembled WGS sequence"/>
</dbReference>
<dbReference type="RefSeq" id="XP_040686393.1">
    <property type="nucleotide sequence ID" value="XM_040838424.1"/>
</dbReference>
<evidence type="ECO:0000313" key="1">
    <source>
        <dbReference type="EMBL" id="OJJ32716.1"/>
    </source>
</evidence>
<evidence type="ECO:0000313" key="2">
    <source>
        <dbReference type="Proteomes" id="UP000184383"/>
    </source>
</evidence>
<evidence type="ECO:0008006" key="3">
    <source>
        <dbReference type="Google" id="ProtNLM"/>
    </source>
</evidence>